<name>A0A6G1IPW7_9PLEO</name>
<evidence type="ECO:0000256" key="1">
    <source>
        <dbReference type="SAM" id="Phobius"/>
    </source>
</evidence>
<accession>A0A6G1IPW7</accession>
<feature type="transmembrane region" description="Helical" evidence="1">
    <location>
        <begin position="41"/>
        <end position="58"/>
    </location>
</feature>
<evidence type="ECO:0000313" key="2">
    <source>
        <dbReference type="EMBL" id="KAF2680287.1"/>
    </source>
</evidence>
<proteinExistence type="predicted"/>
<dbReference type="EMBL" id="MU005597">
    <property type="protein sequence ID" value="KAF2680287.1"/>
    <property type="molecule type" value="Genomic_DNA"/>
</dbReference>
<keyword evidence="3" id="KW-1185">Reference proteome</keyword>
<evidence type="ECO:0000313" key="3">
    <source>
        <dbReference type="Proteomes" id="UP000799291"/>
    </source>
</evidence>
<keyword evidence="1" id="KW-0472">Membrane</keyword>
<sequence>MVCDNQTPQRLRAGPLYPTLPGRSLLLSYIYALRSRPSRSFAAYYILFVFALLCQLSLPRRLFNHNPGGGFPALSLSQPPFFLPFCTPGHLRRPGLPLACLQINSPILAVKHAVNIEIKPLQLPVAALVSPT</sequence>
<reference evidence="2" key="1">
    <citation type="journal article" date="2020" name="Stud. Mycol.">
        <title>101 Dothideomycetes genomes: a test case for predicting lifestyles and emergence of pathogens.</title>
        <authorList>
            <person name="Haridas S."/>
            <person name="Albert R."/>
            <person name="Binder M."/>
            <person name="Bloem J."/>
            <person name="Labutti K."/>
            <person name="Salamov A."/>
            <person name="Andreopoulos B."/>
            <person name="Baker S."/>
            <person name="Barry K."/>
            <person name="Bills G."/>
            <person name="Bluhm B."/>
            <person name="Cannon C."/>
            <person name="Castanera R."/>
            <person name="Culley D."/>
            <person name="Daum C."/>
            <person name="Ezra D."/>
            <person name="Gonzalez J."/>
            <person name="Henrissat B."/>
            <person name="Kuo A."/>
            <person name="Liang C."/>
            <person name="Lipzen A."/>
            <person name="Lutzoni F."/>
            <person name="Magnuson J."/>
            <person name="Mondo S."/>
            <person name="Nolan M."/>
            <person name="Ohm R."/>
            <person name="Pangilinan J."/>
            <person name="Park H.-J."/>
            <person name="Ramirez L."/>
            <person name="Alfaro M."/>
            <person name="Sun H."/>
            <person name="Tritt A."/>
            <person name="Yoshinaga Y."/>
            <person name="Zwiers L.-H."/>
            <person name="Turgeon B."/>
            <person name="Goodwin S."/>
            <person name="Spatafora J."/>
            <person name="Crous P."/>
            <person name="Grigoriev I."/>
        </authorList>
    </citation>
    <scope>NUCLEOTIDE SEQUENCE</scope>
    <source>
        <strain evidence="2">CBS 122367</strain>
    </source>
</reference>
<dbReference type="Proteomes" id="UP000799291">
    <property type="component" value="Unassembled WGS sequence"/>
</dbReference>
<keyword evidence="1" id="KW-1133">Transmembrane helix</keyword>
<dbReference type="AlphaFoldDB" id="A0A6G1IPW7"/>
<gene>
    <name evidence="2" type="ORF">K458DRAFT_93171</name>
</gene>
<keyword evidence="1" id="KW-0812">Transmembrane</keyword>
<organism evidence="2 3">
    <name type="scientific">Lentithecium fluviatile CBS 122367</name>
    <dbReference type="NCBI Taxonomy" id="1168545"/>
    <lineage>
        <taxon>Eukaryota</taxon>
        <taxon>Fungi</taxon>
        <taxon>Dikarya</taxon>
        <taxon>Ascomycota</taxon>
        <taxon>Pezizomycotina</taxon>
        <taxon>Dothideomycetes</taxon>
        <taxon>Pleosporomycetidae</taxon>
        <taxon>Pleosporales</taxon>
        <taxon>Massarineae</taxon>
        <taxon>Lentitheciaceae</taxon>
        <taxon>Lentithecium</taxon>
    </lineage>
</organism>
<protein>
    <submittedName>
        <fullName evidence="2">Uncharacterized protein</fullName>
    </submittedName>
</protein>